<evidence type="ECO:0000259" key="7">
    <source>
        <dbReference type="PROSITE" id="PS50090"/>
    </source>
</evidence>
<reference evidence="9 10" key="1">
    <citation type="journal article" date="2021" name="Commun. Biol.">
        <title>The genome of Shorea leprosula (Dipterocarpaceae) highlights the ecological relevance of drought in aseasonal tropical rainforests.</title>
        <authorList>
            <person name="Ng K.K.S."/>
            <person name="Kobayashi M.J."/>
            <person name="Fawcett J.A."/>
            <person name="Hatakeyama M."/>
            <person name="Paape T."/>
            <person name="Ng C.H."/>
            <person name="Ang C.C."/>
            <person name="Tnah L.H."/>
            <person name="Lee C.T."/>
            <person name="Nishiyama T."/>
            <person name="Sese J."/>
            <person name="O'Brien M.J."/>
            <person name="Copetti D."/>
            <person name="Mohd Noor M.I."/>
            <person name="Ong R.C."/>
            <person name="Putra M."/>
            <person name="Sireger I.Z."/>
            <person name="Indrioko S."/>
            <person name="Kosugi Y."/>
            <person name="Izuno A."/>
            <person name="Isagi Y."/>
            <person name="Lee S.L."/>
            <person name="Shimizu K.K."/>
        </authorList>
    </citation>
    <scope>NUCLEOTIDE SEQUENCE [LARGE SCALE GENOMIC DNA]</scope>
    <source>
        <strain evidence="9">214</strain>
    </source>
</reference>
<dbReference type="SMART" id="SM00717">
    <property type="entry name" value="SANT"/>
    <property type="match status" value="2"/>
</dbReference>
<dbReference type="GO" id="GO:0003700">
    <property type="term" value="F:DNA-binding transcription factor activity"/>
    <property type="evidence" value="ECO:0007669"/>
    <property type="project" value="InterPro"/>
</dbReference>
<keyword evidence="5" id="KW-0804">Transcription</keyword>
<feature type="domain" description="HTH myb-type" evidence="8">
    <location>
        <begin position="12"/>
        <end position="64"/>
    </location>
</feature>
<evidence type="ECO:0000256" key="1">
    <source>
        <dbReference type="ARBA" id="ARBA00004123"/>
    </source>
</evidence>
<proteinExistence type="predicted"/>
<feature type="domain" description="Myb-like" evidence="7">
    <location>
        <begin position="12"/>
        <end position="64"/>
    </location>
</feature>
<dbReference type="Gene3D" id="1.10.10.60">
    <property type="entry name" value="Homeodomain-like"/>
    <property type="match status" value="2"/>
</dbReference>
<name>A0AAV5M9V8_9ROSI</name>
<dbReference type="SUPFAM" id="SSF46689">
    <property type="entry name" value="Homeodomain-like"/>
    <property type="match status" value="1"/>
</dbReference>
<dbReference type="EMBL" id="BPVZ01000206">
    <property type="protein sequence ID" value="GKV46305.1"/>
    <property type="molecule type" value="Genomic_DNA"/>
</dbReference>
<dbReference type="GO" id="GO:0005634">
    <property type="term" value="C:nucleus"/>
    <property type="evidence" value="ECO:0007669"/>
    <property type="project" value="UniProtKB-SubCell"/>
</dbReference>
<gene>
    <name evidence="9" type="ORF">SLEP1_g53296</name>
</gene>
<dbReference type="GO" id="GO:0043565">
    <property type="term" value="F:sequence-specific DNA binding"/>
    <property type="evidence" value="ECO:0007669"/>
    <property type="project" value="InterPro"/>
</dbReference>
<dbReference type="AlphaFoldDB" id="A0AAV5M9V8"/>
<feature type="domain" description="HTH myb-type" evidence="8">
    <location>
        <begin position="65"/>
        <end position="119"/>
    </location>
</feature>
<keyword evidence="4" id="KW-0238">DNA-binding</keyword>
<sequence>MAREAAAAAMKGKKLHRGPWQEDEDELLNTFVSLLGSQRWDFIARVSGLKRSGKSCRLRWLNYLRPNIKHGHISAEEEQIILQLHKRWGNKWARIAERLPGRTDNDIKNYWRTYLRRKVQVQKKGDQHEFLFEKGGNAAPQCSNEGGNHKSFVDVLETENISSDAAGTSDFGLTNSPYETRISDWISEFSGEEGEIKYHHEYWSCLESCCHYSDWISEDSDIWETCSDSLWNMD</sequence>
<dbReference type="FunFam" id="1.10.10.60:FF:000011">
    <property type="entry name" value="Myb transcription factor"/>
    <property type="match status" value="1"/>
</dbReference>
<feature type="domain" description="Myb-like" evidence="7">
    <location>
        <begin position="65"/>
        <end position="115"/>
    </location>
</feature>
<dbReference type="InterPro" id="IPR009057">
    <property type="entry name" value="Homeodomain-like_sf"/>
</dbReference>
<dbReference type="PROSITE" id="PS50090">
    <property type="entry name" value="MYB_LIKE"/>
    <property type="match status" value="2"/>
</dbReference>
<comment type="subcellular location">
    <subcellularLocation>
        <location evidence="1">Nucleus</location>
    </subcellularLocation>
</comment>
<evidence type="ECO:0000256" key="3">
    <source>
        <dbReference type="ARBA" id="ARBA00023015"/>
    </source>
</evidence>
<dbReference type="InterPro" id="IPR001005">
    <property type="entry name" value="SANT/Myb"/>
</dbReference>
<evidence type="ECO:0000313" key="9">
    <source>
        <dbReference type="EMBL" id="GKV46305.1"/>
    </source>
</evidence>
<organism evidence="9 10">
    <name type="scientific">Rubroshorea leprosula</name>
    <dbReference type="NCBI Taxonomy" id="152421"/>
    <lineage>
        <taxon>Eukaryota</taxon>
        <taxon>Viridiplantae</taxon>
        <taxon>Streptophyta</taxon>
        <taxon>Embryophyta</taxon>
        <taxon>Tracheophyta</taxon>
        <taxon>Spermatophyta</taxon>
        <taxon>Magnoliopsida</taxon>
        <taxon>eudicotyledons</taxon>
        <taxon>Gunneridae</taxon>
        <taxon>Pentapetalae</taxon>
        <taxon>rosids</taxon>
        <taxon>malvids</taxon>
        <taxon>Malvales</taxon>
        <taxon>Dipterocarpaceae</taxon>
        <taxon>Rubroshorea</taxon>
    </lineage>
</organism>
<comment type="caution">
    <text evidence="9">The sequence shown here is derived from an EMBL/GenBank/DDBJ whole genome shotgun (WGS) entry which is preliminary data.</text>
</comment>
<evidence type="ECO:0000313" key="10">
    <source>
        <dbReference type="Proteomes" id="UP001054252"/>
    </source>
</evidence>
<dbReference type="PANTHER" id="PTHR45675:SF8">
    <property type="entry name" value="TRANSCRIPTION FACTOR MYB27"/>
    <property type="match status" value="1"/>
</dbReference>
<evidence type="ECO:0000256" key="6">
    <source>
        <dbReference type="ARBA" id="ARBA00023242"/>
    </source>
</evidence>
<evidence type="ECO:0000256" key="5">
    <source>
        <dbReference type="ARBA" id="ARBA00023163"/>
    </source>
</evidence>
<dbReference type="PROSITE" id="PS51294">
    <property type="entry name" value="HTH_MYB"/>
    <property type="match status" value="2"/>
</dbReference>
<dbReference type="PANTHER" id="PTHR45675">
    <property type="entry name" value="MYB TRANSCRIPTION FACTOR-RELATED-RELATED"/>
    <property type="match status" value="1"/>
</dbReference>
<keyword evidence="2" id="KW-0677">Repeat</keyword>
<evidence type="ECO:0000256" key="2">
    <source>
        <dbReference type="ARBA" id="ARBA00022737"/>
    </source>
</evidence>
<dbReference type="InterPro" id="IPR044676">
    <property type="entry name" value="EOBI/EOBII-like_plant"/>
</dbReference>
<protein>
    <submittedName>
        <fullName evidence="9">Uncharacterized protein</fullName>
    </submittedName>
</protein>
<dbReference type="InterPro" id="IPR017930">
    <property type="entry name" value="Myb_dom"/>
</dbReference>
<dbReference type="Pfam" id="PF00249">
    <property type="entry name" value="Myb_DNA-binding"/>
    <property type="match status" value="2"/>
</dbReference>
<keyword evidence="6" id="KW-0539">Nucleus</keyword>
<dbReference type="CDD" id="cd00167">
    <property type="entry name" value="SANT"/>
    <property type="match status" value="2"/>
</dbReference>
<keyword evidence="3" id="KW-0805">Transcription regulation</keyword>
<evidence type="ECO:0000259" key="8">
    <source>
        <dbReference type="PROSITE" id="PS51294"/>
    </source>
</evidence>
<dbReference type="Proteomes" id="UP001054252">
    <property type="component" value="Unassembled WGS sequence"/>
</dbReference>
<accession>A0AAV5M9V8</accession>
<evidence type="ECO:0000256" key="4">
    <source>
        <dbReference type="ARBA" id="ARBA00023125"/>
    </source>
</evidence>
<keyword evidence="10" id="KW-1185">Reference proteome</keyword>